<name>A0A4S4LBH2_9AGAM</name>
<protein>
    <submittedName>
        <fullName evidence="2">Uncharacterized protein</fullName>
    </submittedName>
</protein>
<gene>
    <name evidence="2" type="ORF">EW146_g9445</name>
</gene>
<dbReference type="AlphaFoldDB" id="A0A4S4LBH2"/>
<feature type="transmembrane region" description="Helical" evidence="1">
    <location>
        <begin position="91"/>
        <end position="107"/>
    </location>
</feature>
<evidence type="ECO:0000313" key="3">
    <source>
        <dbReference type="Proteomes" id="UP000310158"/>
    </source>
</evidence>
<evidence type="ECO:0000256" key="1">
    <source>
        <dbReference type="SAM" id="Phobius"/>
    </source>
</evidence>
<dbReference type="EMBL" id="SGPL01000818">
    <property type="protein sequence ID" value="THH07010.1"/>
    <property type="molecule type" value="Genomic_DNA"/>
</dbReference>
<feature type="transmembrane region" description="Helical" evidence="1">
    <location>
        <begin position="218"/>
        <end position="240"/>
    </location>
</feature>
<evidence type="ECO:0000313" key="2">
    <source>
        <dbReference type="EMBL" id="THH07010.1"/>
    </source>
</evidence>
<dbReference type="InterPro" id="IPR049500">
    <property type="entry name" value="Peptidase_M50B-like"/>
</dbReference>
<sequence length="257" mass="28251">MIFAFWNIPGARLLINPLKLFTIGWHELCHAMMAILTGGTIISMTIDPTKGGCTVVEGGHPPSILAAGYIGSTLMGALFVLGGFDTLVAKILSFIAGVGIAAPLVQVRDKLYVQPLYPAFVPSFDLKSCAADWILVHRSWPGAEMVHPVSGHHAASVIFHSLPTMILELIQLRARFSSSSIFYVVWDIADDKYFRKPNDSDATQFSLLFSSIPPHGWAIIWILFEVAMLIAFVLIGIVSFKRTQEEMYAEAARFLPT</sequence>
<reference evidence="2 3" key="1">
    <citation type="submission" date="2019-02" db="EMBL/GenBank/DDBJ databases">
        <title>Genome sequencing of the rare red list fungi Bondarzewia mesenterica.</title>
        <authorList>
            <person name="Buettner E."/>
            <person name="Kellner H."/>
        </authorList>
    </citation>
    <scope>NUCLEOTIDE SEQUENCE [LARGE SCALE GENOMIC DNA]</scope>
    <source>
        <strain evidence="2 3">DSM 108281</strain>
    </source>
</reference>
<keyword evidence="1" id="KW-0812">Transmembrane</keyword>
<dbReference type="Pfam" id="PF13398">
    <property type="entry name" value="Peptidase_M50B"/>
    <property type="match status" value="2"/>
</dbReference>
<feature type="transmembrane region" description="Helical" evidence="1">
    <location>
        <begin position="28"/>
        <end position="46"/>
    </location>
</feature>
<dbReference type="PANTHER" id="PTHR33979:SF2">
    <property type="entry name" value="PEPTIDASE M50B-LIKE-DOMAIN-CONTAINING PROTEIN"/>
    <property type="match status" value="1"/>
</dbReference>
<keyword evidence="1" id="KW-1133">Transmembrane helix</keyword>
<keyword evidence="3" id="KW-1185">Reference proteome</keyword>
<dbReference type="OrthoDB" id="40823at2759"/>
<keyword evidence="1" id="KW-0472">Membrane</keyword>
<organism evidence="2 3">
    <name type="scientific">Bondarzewia mesenterica</name>
    <dbReference type="NCBI Taxonomy" id="1095465"/>
    <lineage>
        <taxon>Eukaryota</taxon>
        <taxon>Fungi</taxon>
        <taxon>Dikarya</taxon>
        <taxon>Basidiomycota</taxon>
        <taxon>Agaricomycotina</taxon>
        <taxon>Agaricomycetes</taxon>
        <taxon>Russulales</taxon>
        <taxon>Bondarzewiaceae</taxon>
        <taxon>Bondarzewia</taxon>
    </lineage>
</organism>
<dbReference type="PANTHER" id="PTHR33979">
    <property type="entry name" value="OS02G0221600 PROTEIN"/>
    <property type="match status" value="1"/>
</dbReference>
<feature type="transmembrane region" description="Helical" evidence="1">
    <location>
        <begin position="66"/>
        <end position="84"/>
    </location>
</feature>
<proteinExistence type="predicted"/>
<comment type="caution">
    <text evidence="2">The sequence shown here is derived from an EMBL/GenBank/DDBJ whole genome shotgun (WGS) entry which is preliminary data.</text>
</comment>
<dbReference type="Proteomes" id="UP000310158">
    <property type="component" value="Unassembled WGS sequence"/>
</dbReference>
<accession>A0A4S4LBH2</accession>